<dbReference type="RefSeq" id="WP_185684256.1">
    <property type="nucleotide sequence ID" value="NZ_JACLAU010000028.1"/>
</dbReference>
<reference evidence="1 2" key="1">
    <citation type="submission" date="2020-08" db="EMBL/GenBank/DDBJ databases">
        <title>The genome sequence of Novosphingobium flavum 4Y4.</title>
        <authorList>
            <person name="Liu Y."/>
        </authorList>
    </citation>
    <scope>NUCLEOTIDE SEQUENCE [LARGE SCALE GENOMIC DNA]</scope>
    <source>
        <strain evidence="1 2">4Y4</strain>
    </source>
</reference>
<organism evidence="1 2">
    <name type="scientific">Novosphingobium aerophilum</name>
    <dbReference type="NCBI Taxonomy" id="2839843"/>
    <lineage>
        <taxon>Bacteria</taxon>
        <taxon>Pseudomonadati</taxon>
        <taxon>Pseudomonadota</taxon>
        <taxon>Alphaproteobacteria</taxon>
        <taxon>Sphingomonadales</taxon>
        <taxon>Sphingomonadaceae</taxon>
        <taxon>Novosphingobium</taxon>
    </lineage>
</organism>
<dbReference type="GO" id="GO:0003677">
    <property type="term" value="F:DNA binding"/>
    <property type="evidence" value="ECO:0007669"/>
    <property type="project" value="InterPro"/>
</dbReference>
<evidence type="ECO:0000313" key="1">
    <source>
        <dbReference type="EMBL" id="MBC2652867.1"/>
    </source>
</evidence>
<dbReference type="GO" id="GO:0003887">
    <property type="term" value="F:DNA-directed DNA polymerase activity"/>
    <property type="evidence" value="ECO:0007669"/>
    <property type="project" value="InterPro"/>
</dbReference>
<dbReference type="Proteomes" id="UP000520156">
    <property type="component" value="Unassembled WGS sequence"/>
</dbReference>
<keyword evidence="2" id="KW-1185">Reference proteome</keyword>
<comment type="caution">
    <text evidence="1">The sequence shown here is derived from an EMBL/GenBank/DDBJ whole genome shotgun (WGS) entry which is preliminary data.</text>
</comment>
<proteinExistence type="predicted"/>
<dbReference type="Gene3D" id="3.40.50.10110">
    <property type="entry name" value="DNA polymerase III subunit chi"/>
    <property type="match status" value="1"/>
</dbReference>
<dbReference type="Pfam" id="PF04364">
    <property type="entry name" value="DNA_pol3_chi"/>
    <property type="match status" value="1"/>
</dbReference>
<dbReference type="SUPFAM" id="SSF102400">
    <property type="entry name" value="DNA polymerase III chi subunit"/>
    <property type="match status" value="1"/>
</dbReference>
<sequence length="145" mass="16183">MRVDFYQVSRDPVPEIVALLARNTLKAGERLLVVADRPDLREAIGEALWRAAPADSFLANGQAGDPHAARQPVLLSDRPEPANGARFCVLADGVWREAEGFERTFLVFDEATLGAARACWRMLGERDGLERHFWKQDGGRWIRAA</sequence>
<accession>A0A7X1KD76</accession>
<protein>
    <submittedName>
        <fullName evidence="1">DNA polymerase III subunit chi</fullName>
    </submittedName>
</protein>
<dbReference type="EMBL" id="JACLAU010000028">
    <property type="protein sequence ID" value="MBC2652867.1"/>
    <property type="molecule type" value="Genomic_DNA"/>
</dbReference>
<evidence type="ECO:0000313" key="2">
    <source>
        <dbReference type="Proteomes" id="UP000520156"/>
    </source>
</evidence>
<gene>
    <name evidence="1" type="ORF">H7F49_14310</name>
</gene>
<dbReference type="AlphaFoldDB" id="A0A7X1KD76"/>
<name>A0A7X1KD76_9SPHN</name>
<dbReference type="GO" id="GO:0006260">
    <property type="term" value="P:DNA replication"/>
    <property type="evidence" value="ECO:0007669"/>
    <property type="project" value="InterPro"/>
</dbReference>
<dbReference type="InterPro" id="IPR036768">
    <property type="entry name" value="PolIII_chi_sf"/>
</dbReference>
<dbReference type="InterPro" id="IPR007459">
    <property type="entry name" value="DNA_pol3_chi"/>
</dbReference>